<dbReference type="InterPro" id="IPR011044">
    <property type="entry name" value="Quino_amine_DH_bsu"/>
</dbReference>
<dbReference type="Proteomes" id="UP000075517">
    <property type="component" value="Unassembled WGS sequence"/>
</dbReference>
<accession>A0A150NB64</accession>
<dbReference type="EMBL" id="LQYY01000080">
    <property type="protein sequence ID" value="KYD33862.1"/>
    <property type="molecule type" value="Genomic_DNA"/>
</dbReference>
<keyword evidence="1" id="KW-1133">Transmembrane helix</keyword>
<dbReference type="PATRIC" id="fig|1422.17.peg.149"/>
<name>A0A150NB64_GEOSE</name>
<dbReference type="InterPro" id="IPR011047">
    <property type="entry name" value="Quinoprotein_ADH-like_sf"/>
</dbReference>
<dbReference type="InterPro" id="IPR015943">
    <property type="entry name" value="WD40/YVTN_repeat-like_dom_sf"/>
</dbReference>
<evidence type="ECO:0000313" key="2">
    <source>
        <dbReference type="EMBL" id="KYD33862.1"/>
    </source>
</evidence>
<organism evidence="2 3">
    <name type="scientific">Geobacillus stearothermophilus</name>
    <name type="common">Bacillus stearothermophilus</name>
    <dbReference type="NCBI Taxonomy" id="1422"/>
    <lineage>
        <taxon>Bacteria</taxon>
        <taxon>Bacillati</taxon>
        <taxon>Bacillota</taxon>
        <taxon>Bacilli</taxon>
        <taxon>Bacillales</taxon>
        <taxon>Anoxybacillaceae</taxon>
        <taxon>Geobacillus</taxon>
    </lineage>
</organism>
<comment type="caution">
    <text evidence="2">The sequence shown here is derived from an EMBL/GenBank/DDBJ whole genome shotgun (WGS) entry which is preliminary data.</text>
</comment>
<dbReference type="AlphaFoldDB" id="A0A150NB64"/>
<protein>
    <submittedName>
        <fullName evidence="2">Uncharacterized protein</fullName>
    </submittedName>
</protein>
<proteinExistence type="predicted"/>
<keyword evidence="1" id="KW-0472">Membrane</keyword>
<feature type="transmembrane region" description="Helical" evidence="1">
    <location>
        <begin position="135"/>
        <end position="155"/>
    </location>
</feature>
<evidence type="ECO:0000313" key="3">
    <source>
        <dbReference type="Proteomes" id="UP000075517"/>
    </source>
</evidence>
<evidence type="ECO:0000256" key="1">
    <source>
        <dbReference type="SAM" id="Phobius"/>
    </source>
</evidence>
<keyword evidence="1" id="KW-0812">Transmembrane</keyword>
<gene>
    <name evidence="2" type="ORF">B4114_3087</name>
</gene>
<dbReference type="Gene3D" id="2.130.10.10">
    <property type="entry name" value="YVTN repeat-like/Quinoprotein amine dehydrogenase"/>
    <property type="match status" value="2"/>
</dbReference>
<dbReference type="SUPFAM" id="SSF50969">
    <property type="entry name" value="YVTN repeat-like/Quinoprotein amine dehydrogenase"/>
    <property type="match status" value="1"/>
</dbReference>
<dbReference type="SUPFAM" id="SSF50998">
    <property type="entry name" value="Quinoprotein alcohol dehydrogenase-like"/>
    <property type="match status" value="1"/>
</dbReference>
<sequence length="791" mass="89308">MSLLFRNKVIIYINLRISGAHSGYTAPKEKHGKRLNITDNHGWTPRKLRKQERKIKNAHLRQRVMAVRLVMEGYLGKDVASMVNVCRQTVSHYVSLFNEGGPGTPASSGFCPWARAVSHRSIAGVSFMLKFKRHLLLVSSFMIFNFFLFFIHPFFAYAKSISTPYGVLTDLGPKVRNISVNTSRAAMDKKGNCYLYMILHGTPTVLAVLDLNTGKVKKTFPLLDSTAAWAMDIDEGGVLWIGGTNKGSIYRFDPNTFSFKNFGNQLGGSKEVAIQDITHSNQKLFATTAYGANFFSFSKAKEKRVSGLSPLEPGKKFAKSIVYDQGSNTLFISLGAKANLLKWNLSTGKKEHILPLKYQSETYIYKMRIVNQYLFARMYPSEKIAVYDMKKNRFVAEFPASSIVSHKNPFKNEVYYTYKGNFYRFDLKTLKTYRTNLSLPPFTEAISLDFVKKKNGETVLTGLVDNDGRYYELNPIRNRLVIRKPTLPAQPVNLYTMTQSLDGSKIIINGYMSGGLCIYDVDTKKEIELKPVSQLETILVTPGKMYLGAYPKARLLEYDLASKWKGYPINPRELLNLLSYGQTRITALIKKDNTLLLGTYPENSTGGGVLALYDTVSGKSTFYPNFINNQSIISLLAYKDGYIYGGTSRHANYKVSKEPARFFRFKLDNPKRVEFLPIPLNSVMISSLIEGPDGNIWGMANGTLFQYNPSTNSFKTKQILKAISGRFKNAVLVNGKNGLLYGTVEGKLFEVDPSTMKVTILLDHNAWDLAIDKNDTLYVRNLERLYSFQRK</sequence>
<reference evidence="2 3" key="1">
    <citation type="submission" date="2016-01" db="EMBL/GenBank/DDBJ databases">
        <title>Draft Genome Sequences of Seven Thermophilic Sporeformers Isolated from Foods.</title>
        <authorList>
            <person name="Berendsen E.M."/>
            <person name="Wells-Bennik M.H."/>
            <person name="Krawcyk A.O."/>
            <person name="De Jong A."/>
            <person name="Holsappel S."/>
            <person name="Eijlander R.T."/>
            <person name="Kuipers O.P."/>
        </authorList>
    </citation>
    <scope>NUCLEOTIDE SEQUENCE [LARGE SCALE GENOMIC DNA]</scope>
    <source>
        <strain evidence="2 3">B4114</strain>
    </source>
</reference>